<dbReference type="GO" id="GO:0016746">
    <property type="term" value="F:acyltransferase activity"/>
    <property type="evidence" value="ECO:0007669"/>
    <property type="project" value="UniProtKB-KW"/>
</dbReference>
<dbReference type="PANTHER" id="PTHR43792:SF1">
    <property type="entry name" value="N-ACETYLTRANSFERASE DOMAIN-CONTAINING PROTEIN"/>
    <property type="match status" value="1"/>
</dbReference>
<dbReference type="PANTHER" id="PTHR43792">
    <property type="entry name" value="GNAT FAMILY, PUTATIVE (AFU_ORTHOLOGUE AFUA_3G00765)-RELATED-RELATED"/>
    <property type="match status" value="1"/>
</dbReference>
<dbReference type="Proteomes" id="UP001597262">
    <property type="component" value="Unassembled WGS sequence"/>
</dbReference>
<protein>
    <submittedName>
        <fullName evidence="2">GNAT family N-acetyltransferase</fullName>
        <ecNumber evidence="2">2.3.-.-</ecNumber>
    </submittedName>
</protein>
<dbReference type="EMBL" id="JBHTLM010000003">
    <property type="protein sequence ID" value="MFD1176001.1"/>
    <property type="molecule type" value="Genomic_DNA"/>
</dbReference>
<keyword evidence="3" id="KW-1185">Reference proteome</keyword>
<name>A0ABW3RU94_9BACL</name>
<reference evidence="3" key="1">
    <citation type="journal article" date="2019" name="Int. J. Syst. Evol. Microbiol.">
        <title>The Global Catalogue of Microorganisms (GCM) 10K type strain sequencing project: providing services to taxonomists for standard genome sequencing and annotation.</title>
        <authorList>
            <consortium name="The Broad Institute Genomics Platform"/>
            <consortium name="The Broad Institute Genome Sequencing Center for Infectious Disease"/>
            <person name="Wu L."/>
            <person name="Ma J."/>
        </authorList>
    </citation>
    <scope>NUCLEOTIDE SEQUENCE [LARGE SCALE GENOMIC DNA]</scope>
    <source>
        <strain evidence="3">CCUG 59189</strain>
    </source>
</reference>
<sequence>MLNLESERLIIRNFRPDDWNDLHNYLSIEEVLKYEPGKVCDDEDCKQMALERSQSNIFMAVVLRDSNKMIGHIYFNQTVPFDFLTWEIGYIFNPRYYLKWICY</sequence>
<dbReference type="InterPro" id="IPR051531">
    <property type="entry name" value="N-acetyltransferase"/>
</dbReference>
<keyword evidence="2" id="KW-0012">Acyltransferase</keyword>
<feature type="domain" description="N-acetyltransferase" evidence="1">
    <location>
        <begin position="8"/>
        <end position="96"/>
    </location>
</feature>
<organism evidence="2 3">
    <name type="scientific">Paenibacillus puldeungensis</name>
    <dbReference type="NCBI Taxonomy" id="696536"/>
    <lineage>
        <taxon>Bacteria</taxon>
        <taxon>Bacillati</taxon>
        <taxon>Bacillota</taxon>
        <taxon>Bacilli</taxon>
        <taxon>Bacillales</taxon>
        <taxon>Paenibacillaceae</taxon>
        <taxon>Paenibacillus</taxon>
    </lineage>
</organism>
<dbReference type="EC" id="2.3.-.-" evidence="2"/>
<dbReference type="Pfam" id="PF13302">
    <property type="entry name" value="Acetyltransf_3"/>
    <property type="match status" value="1"/>
</dbReference>
<evidence type="ECO:0000259" key="1">
    <source>
        <dbReference type="Pfam" id="PF13302"/>
    </source>
</evidence>
<accession>A0ABW3RU94</accession>
<dbReference type="InterPro" id="IPR016181">
    <property type="entry name" value="Acyl_CoA_acyltransferase"/>
</dbReference>
<keyword evidence="2" id="KW-0808">Transferase</keyword>
<comment type="caution">
    <text evidence="2">The sequence shown here is derived from an EMBL/GenBank/DDBJ whole genome shotgun (WGS) entry which is preliminary data.</text>
</comment>
<gene>
    <name evidence="2" type="ORF">ACFQ3W_06720</name>
</gene>
<proteinExistence type="predicted"/>
<evidence type="ECO:0000313" key="3">
    <source>
        <dbReference type="Proteomes" id="UP001597262"/>
    </source>
</evidence>
<evidence type="ECO:0000313" key="2">
    <source>
        <dbReference type="EMBL" id="MFD1176001.1"/>
    </source>
</evidence>
<dbReference type="InterPro" id="IPR000182">
    <property type="entry name" value="GNAT_dom"/>
</dbReference>
<dbReference type="SUPFAM" id="SSF55729">
    <property type="entry name" value="Acyl-CoA N-acyltransferases (Nat)"/>
    <property type="match status" value="1"/>
</dbReference>
<dbReference type="Gene3D" id="3.40.630.30">
    <property type="match status" value="1"/>
</dbReference>